<dbReference type="InterPro" id="IPR029058">
    <property type="entry name" value="AB_hydrolase_fold"/>
</dbReference>
<evidence type="ECO:0000313" key="3">
    <source>
        <dbReference type="Proteomes" id="UP000078561"/>
    </source>
</evidence>
<feature type="domain" description="AB hydrolase-1" evidence="1">
    <location>
        <begin position="33"/>
        <end position="147"/>
    </location>
</feature>
<dbReference type="InterPro" id="IPR000073">
    <property type="entry name" value="AB_hydrolase_1"/>
</dbReference>
<gene>
    <name evidence="2" type="primary">ABSGL_00886.1 scaffold 958</name>
</gene>
<organism evidence="2">
    <name type="scientific">Absidia glauca</name>
    <name type="common">Pin mould</name>
    <dbReference type="NCBI Taxonomy" id="4829"/>
    <lineage>
        <taxon>Eukaryota</taxon>
        <taxon>Fungi</taxon>
        <taxon>Fungi incertae sedis</taxon>
        <taxon>Mucoromycota</taxon>
        <taxon>Mucoromycotina</taxon>
        <taxon>Mucoromycetes</taxon>
        <taxon>Mucorales</taxon>
        <taxon>Cunninghamellaceae</taxon>
        <taxon>Absidia</taxon>
    </lineage>
</organism>
<name>A0A168KVQ6_ABSGL</name>
<dbReference type="OrthoDB" id="9988524at2759"/>
<dbReference type="PANTHER" id="PTHR42886">
    <property type="entry name" value="RE40534P-RELATED"/>
    <property type="match status" value="1"/>
</dbReference>
<keyword evidence="3" id="KW-1185">Reference proteome</keyword>
<dbReference type="STRING" id="4829.A0A168KVQ6"/>
<evidence type="ECO:0000259" key="1">
    <source>
        <dbReference type="Pfam" id="PF00561"/>
    </source>
</evidence>
<evidence type="ECO:0000313" key="2">
    <source>
        <dbReference type="EMBL" id="SAL95557.1"/>
    </source>
</evidence>
<dbReference type="Gene3D" id="3.40.50.1820">
    <property type="entry name" value="alpha/beta hydrolase"/>
    <property type="match status" value="1"/>
</dbReference>
<dbReference type="Pfam" id="PF00561">
    <property type="entry name" value="Abhydrolase_1"/>
    <property type="match status" value="1"/>
</dbReference>
<dbReference type="OMA" id="HIVILCH"/>
<dbReference type="EMBL" id="LT550334">
    <property type="protein sequence ID" value="SAL95557.1"/>
    <property type="molecule type" value="Genomic_DNA"/>
</dbReference>
<dbReference type="InParanoid" id="A0A168KVQ6"/>
<dbReference type="PANTHER" id="PTHR42886:SF53">
    <property type="entry name" value="ALPHA_BETA-HYDROLASES SUPERFAMILY PROTEIN"/>
    <property type="match status" value="1"/>
</dbReference>
<protein>
    <recommendedName>
        <fullName evidence="1">AB hydrolase-1 domain-containing protein</fullName>
    </recommendedName>
</protein>
<sequence>MTTIKIQNKSGETIVGVLEGKPELDPTRHQRRLVLIAHGALGHKNYLYQRLLAEKLPFSSFRFDYRGNGESTGEAKYANFGEDTEDLFEVAHYFENKGYEIWAVVGHSRGSASCFKYATTCDKPLAHVINVSGRYDMNDGTILANLPHNSKKLEEQASRLCITHSTD</sequence>
<dbReference type="AlphaFoldDB" id="A0A168KVQ6"/>
<proteinExistence type="predicted"/>
<reference evidence="2" key="1">
    <citation type="submission" date="2016-04" db="EMBL/GenBank/DDBJ databases">
        <authorList>
            <person name="Evans L.H."/>
            <person name="Alamgir A."/>
            <person name="Owens N."/>
            <person name="Weber N.D."/>
            <person name="Virtaneva K."/>
            <person name="Barbian K."/>
            <person name="Babar A."/>
            <person name="Rosenke K."/>
        </authorList>
    </citation>
    <scope>NUCLEOTIDE SEQUENCE [LARGE SCALE GENOMIC DNA]</scope>
    <source>
        <strain evidence="2">CBS 101.48</strain>
    </source>
</reference>
<dbReference type="Proteomes" id="UP000078561">
    <property type="component" value="Unassembled WGS sequence"/>
</dbReference>
<accession>A0A168KVQ6</accession>
<dbReference type="SUPFAM" id="SSF53474">
    <property type="entry name" value="alpha/beta-Hydrolases"/>
    <property type="match status" value="1"/>
</dbReference>